<proteinExistence type="inferred from homology"/>
<comment type="cofactor">
    <cofactor evidence="4">
        <name>Mg(2+)</name>
        <dbReference type="ChEBI" id="CHEBI:18420"/>
    </cofactor>
</comment>
<accession>A0ABU0YFG3</accession>
<protein>
    <recommendedName>
        <fullName evidence="4">Trehalose 6-phosphate phosphatase</fullName>
        <ecNumber evidence="4">3.1.3.12</ecNumber>
    </recommendedName>
</protein>
<dbReference type="Gene3D" id="3.30.70.1020">
    <property type="entry name" value="Trehalose-6-phosphate phosphatase related protein, domain 2"/>
    <property type="match status" value="1"/>
</dbReference>
<dbReference type="InterPro" id="IPR006379">
    <property type="entry name" value="HAD-SF_hydro_IIB"/>
</dbReference>
<dbReference type="InterPro" id="IPR036412">
    <property type="entry name" value="HAD-like_sf"/>
</dbReference>
<dbReference type="NCBIfam" id="TIGR01484">
    <property type="entry name" value="HAD-SF-IIB"/>
    <property type="match status" value="1"/>
</dbReference>
<name>A0ABU0YFG3_9PROT</name>
<dbReference type="PANTHER" id="PTHR43768">
    <property type="entry name" value="TREHALOSE 6-PHOSPHATE PHOSPHATASE"/>
    <property type="match status" value="1"/>
</dbReference>
<reference evidence="6" key="1">
    <citation type="submission" date="2023-08" db="EMBL/GenBank/DDBJ databases">
        <title>Rhodospirillaceae gen. nov., a novel taxon isolated from the Yangtze River Yuezi River estuary sludge.</title>
        <authorList>
            <person name="Ruan L."/>
        </authorList>
    </citation>
    <scope>NUCLEOTIDE SEQUENCE [LARGE SCALE GENOMIC DNA]</scope>
    <source>
        <strain evidence="6">R-7</strain>
    </source>
</reference>
<dbReference type="EMBL" id="JAUYVI010000001">
    <property type="protein sequence ID" value="MDQ7246449.1"/>
    <property type="molecule type" value="Genomic_DNA"/>
</dbReference>
<dbReference type="InterPro" id="IPR003337">
    <property type="entry name" value="Trehalose_PPase"/>
</dbReference>
<dbReference type="NCBIfam" id="TIGR00685">
    <property type="entry name" value="T6PP"/>
    <property type="match status" value="1"/>
</dbReference>
<keyword evidence="6" id="KW-1185">Reference proteome</keyword>
<dbReference type="InterPro" id="IPR044651">
    <property type="entry name" value="OTSB-like"/>
</dbReference>
<evidence type="ECO:0000313" key="6">
    <source>
        <dbReference type="Proteomes" id="UP001230156"/>
    </source>
</evidence>
<comment type="similarity">
    <text evidence="2 4">Belongs to the trehalose phosphatase family.</text>
</comment>
<keyword evidence="4" id="KW-0460">Magnesium</keyword>
<organism evidence="5 6">
    <name type="scientific">Dongia sedimenti</name>
    <dbReference type="NCBI Taxonomy" id="3064282"/>
    <lineage>
        <taxon>Bacteria</taxon>
        <taxon>Pseudomonadati</taxon>
        <taxon>Pseudomonadota</taxon>
        <taxon>Alphaproteobacteria</taxon>
        <taxon>Rhodospirillales</taxon>
        <taxon>Dongiaceae</taxon>
        <taxon>Dongia</taxon>
    </lineage>
</organism>
<comment type="pathway">
    <text evidence="1 4">Glycan biosynthesis; trehalose biosynthesis.</text>
</comment>
<keyword evidence="4" id="KW-0479">Metal-binding</keyword>
<evidence type="ECO:0000256" key="1">
    <source>
        <dbReference type="ARBA" id="ARBA00005199"/>
    </source>
</evidence>
<evidence type="ECO:0000256" key="2">
    <source>
        <dbReference type="ARBA" id="ARBA00008770"/>
    </source>
</evidence>
<evidence type="ECO:0000313" key="5">
    <source>
        <dbReference type="EMBL" id="MDQ7246449.1"/>
    </source>
</evidence>
<sequence length="248" mass="26491">MNLLPAPPRPPLQRTALFLDVDGTLVELAPTPESVVVPPDLVPLLQKLHTALDGALAIVSGRTIATLDRMLGATGLPAAGVHGGEFRIDPDGAVTEVTPHLPASLQDRAWAIIDELSRRWPGVRGEDKGPAFSFHYRLAPEAEPALRQAIATLDLGSDWEILSGHAIFEIRSRGQSKGAAVRRLMTLPVFAGRDPLFVGDDRTDIDGIRAAAALGGAGIAVNGLQAEDARWALRDPQAVRAWLRSLLD</sequence>
<dbReference type="PANTHER" id="PTHR43768:SF3">
    <property type="entry name" value="TREHALOSE 6-PHOSPHATE PHOSPHATASE"/>
    <property type="match status" value="1"/>
</dbReference>
<evidence type="ECO:0000256" key="3">
    <source>
        <dbReference type="ARBA" id="ARBA00022801"/>
    </source>
</evidence>
<dbReference type="GO" id="GO:0004805">
    <property type="term" value="F:trehalose-phosphatase activity"/>
    <property type="evidence" value="ECO:0007669"/>
    <property type="project" value="UniProtKB-EC"/>
</dbReference>
<comment type="function">
    <text evidence="4">Removes the phosphate from trehalose 6-phosphate to produce free trehalose.</text>
</comment>
<comment type="caution">
    <text evidence="5">The sequence shown here is derived from an EMBL/GenBank/DDBJ whole genome shotgun (WGS) entry which is preliminary data.</text>
</comment>
<evidence type="ECO:0000256" key="4">
    <source>
        <dbReference type="RuleBase" id="RU361117"/>
    </source>
</evidence>
<dbReference type="Gene3D" id="3.40.50.1000">
    <property type="entry name" value="HAD superfamily/HAD-like"/>
    <property type="match status" value="1"/>
</dbReference>
<dbReference type="Pfam" id="PF02358">
    <property type="entry name" value="Trehalose_PPase"/>
    <property type="match status" value="1"/>
</dbReference>
<dbReference type="RefSeq" id="WP_379953841.1">
    <property type="nucleotide sequence ID" value="NZ_JAUYVI010000001.1"/>
</dbReference>
<gene>
    <name evidence="5" type="primary">otsB</name>
    <name evidence="5" type="ORF">Q8A70_02170</name>
</gene>
<dbReference type="EC" id="3.1.3.12" evidence="4"/>
<keyword evidence="3 4" id="KW-0378">Hydrolase</keyword>
<dbReference type="SUPFAM" id="SSF56784">
    <property type="entry name" value="HAD-like"/>
    <property type="match status" value="1"/>
</dbReference>
<dbReference type="InterPro" id="IPR023214">
    <property type="entry name" value="HAD_sf"/>
</dbReference>
<dbReference type="Proteomes" id="UP001230156">
    <property type="component" value="Unassembled WGS sequence"/>
</dbReference>
<comment type="catalytic activity">
    <reaction evidence="4">
        <text>alpha,alpha-trehalose 6-phosphate + H2O = alpha,alpha-trehalose + phosphate</text>
        <dbReference type="Rhea" id="RHEA:23420"/>
        <dbReference type="ChEBI" id="CHEBI:15377"/>
        <dbReference type="ChEBI" id="CHEBI:16551"/>
        <dbReference type="ChEBI" id="CHEBI:43474"/>
        <dbReference type="ChEBI" id="CHEBI:58429"/>
        <dbReference type="EC" id="3.1.3.12"/>
    </reaction>
</comment>